<evidence type="ECO:0000313" key="1">
    <source>
        <dbReference type="EMBL" id="KAB2810569.1"/>
    </source>
</evidence>
<comment type="caution">
    <text evidence="1">The sequence shown here is derived from an EMBL/GenBank/DDBJ whole genome shotgun (WGS) entry which is preliminary data.</text>
</comment>
<protein>
    <submittedName>
        <fullName evidence="1">Uncharacterized protein</fullName>
    </submittedName>
</protein>
<accession>A0A7J5DX50</accession>
<organism evidence="1 2">
    <name type="scientific">Nocardioides simplex</name>
    <name type="common">Arthrobacter simplex</name>
    <dbReference type="NCBI Taxonomy" id="2045"/>
    <lineage>
        <taxon>Bacteria</taxon>
        <taxon>Bacillati</taxon>
        <taxon>Actinomycetota</taxon>
        <taxon>Actinomycetes</taxon>
        <taxon>Propionibacteriales</taxon>
        <taxon>Nocardioidaceae</taxon>
        <taxon>Pimelobacter</taxon>
    </lineage>
</organism>
<evidence type="ECO:0000313" key="2">
    <source>
        <dbReference type="Proteomes" id="UP000449906"/>
    </source>
</evidence>
<proteinExistence type="predicted"/>
<name>A0A7J5DX50_NOCSI</name>
<dbReference type="Proteomes" id="UP000449906">
    <property type="component" value="Unassembled WGS sequence"/>
</dbReference>
<dbReference type="RefSeq" id="WP_151577860.1">
    <property type="nucleotide sequence ID" value="NZ_WBVM01000001.1"/>
</dbReference>
<dbReference type="AlphaFoldDB" id="A0A7J5DX50"/>
<sequence length="101" mass="10906">MAAPTCNKAIYRVDVFASLEKRVGGTWVTVSGSPAGQAFYNVKPGRKLTVSTSAPCASGYYRMKATVKVLSRKGASLQLSNPAYSAKMTRDPCGDQQYLDY</sequence>
<gene>
    <name evidence="1" type="ORF">F9L07_00945</name>
</gene>
<reference evidence="1 2" key="1">
    <citation type="submission" date="2019-09" db="EMBL/GenBank/DDBJ databases">
        <title>Pimelobacter sp. isolated from Paulinella.</title>
        <authorList>
            <person name="Jeong S.E."/>
        </authorList>
    </citation>
    <scope>NUCLEOTIDE SEQUENCE [LARGE SCALE GENOMIC DNA]</scope>
    <source>
        <strain evidence="1 2">Pch-N</strain>
    </source>
</reference>
<dbReference type="EMBL" id="WBVM01000001">
    <property type="protein sequence ID" value="KAB2810569.1"/>
    <property type="molecule type" value="Genomic_DNA"/>
</dbReference>